<proteinExistence type="predicted"/>
<evidence type="ECO:0000256" key="4">
    <source>
        <dbReference type="ARBA" id="ARBA00022989"/>
    </source>
</evidence>
<sequence>MNYDNDDNCDNYQDTYVHDTGHDNCDSHNEINHEADSRQLLFVDDTNDLILPFNEESTDVVAVVDKEDGVWKARSLLIGAAALYGTNFSLVKLLGDVMPEGVSLSLRFALASLVTLPWLFSEAGAELVDGDVWMATWLGFEVGLWNSVGYISQAVGLETTQASTSAFLCSLAVVTVPLLDFFTGKRIESRQWIGAILAVIGVAVLELNGAGGSGEAVASQSSSFLSTGDLLSLVQPLAFGIGFWKVEKALERYPTEARRLTAAQLLAIFCASVGFGLSSIDASTLQSYPWMDWFTNPSIMFSLFWTGVITSALTIYMENKAMETLSAAEATVIFATEPIWGTAFAAVVMSEQFGMNSAVGAAFIMSACFYSNLGKDGITGAAKSLNENARQVPAKVQNQWVSFATSVAASWASWNVVAASAAEDLPEYEGLDQLDHMIKELVFNILDNLPP</sequence>
<feature type="domain" description="EamA" evidence="7">
    <location>
        <begin position="75"/>
        <end position="205"/>
    </location>
</feature>
<dbReference type="Pfam" id="PF00892">
    <property type="entry name" value="EamA"/>
    <property type="match status" value="2"/>
</dbReference>
<evidence type="ECO:0000256" key="5">
    <source>
        <dbReference type="ARBA" id="ARBA00023136"/>
    </source>
</evidence>
<feature type="transmembrane region" description="Helical" evidence="6">
    <location>
        <begin position="265"/>
        <end position="285"/>
    </location>
</feature>
<evidence type="ECO:0000313" key="8">
    <source>
        <dbReference type="EMBL" id="OEU15763.1"/>
    </source>
</evidence>
<organism evidence="8 9">
    <name type="scientific">Fragilariopsis cylindrus CCMP1102</name>
    <dbReference type="NCBI Taxonomy" id="635003"/>
    <lineage>
        <taxon>Eukaryota</taxon>
        <taxon>Sar</taxon>
        <taxon>Stramenopiles</taxon>
        <taxon>Ochrophyta</taxon>
        <taxon>Bacillariophyta</taxon>
        <taxon>Bacillariophyceae</taxon>
        <taxon>Bacillariophycidae</taxon>
        <taxon>Bacillariales</taxon>
        <taxon>Bacillariaceae</taxon>
        <taxon>Fragilariopsis</taxon>
    </lineage>
</organism>
<evidence type="ECO:0000256" key="3">
    <source>
        <dbReference type="ARBA" id="ARBA00022692"/>
    </source>
</evidence>
<dbReference type="InterPro" id="IPR051258">
    <property type="entry name" value="Diverse_Substrate_Transporter"/>
</dbReference>
<keyword evidence="5 6" id="KW-0472">Membrane</keyword>
<feature type="transmembrane region" description="Helical" evidence="6">
    <location>
        <begin position="297"/>
        <end position="316"/>
    </location>
</feature>
<dbReference type="SUPFAM" id="SSF103481">
    <property type="entry name" value="Multidrug resistance efflux transporter EmrE"/>
    <property type="match status" value="2"/>
</dbReference>
<dbReference type="GO" id="GO:0005886">
    <property type="term" value="C:plasma membrane"/>
    <property type="evidence" value="ECO:0007669"/>
    <property type="project" value="UniProtKB-SubCell"/>
</dbReference>
<keyword evidence="9" id="KW-1185">Reference proteome</keyword>
<accession>A0A1E7FD72</accession>
<gene>
    <name evidence="8" type="ORF">FRACYDRAFT_209199</name>
</gene>
<evidence type="ECO:0000256" key="6">
    <source>
        <dbReference type="SAM" id="Phobius"/>
    </source>
</evidence>
<dbReference type="InterPro" id="IPR000620">
    <property type="entry name" value="EamA_dom"/>
</dbReference>
<name>A0A1E7FD72_9STRA</name>
<dbReference type="PANTHER" id="PTHR42920">
    <property type="entry name" value="OS03G0707200 PROTEIN-RELATED"/>
    <property type="match status" value="1"/>
</dbReference>
<evidence type="ECO:0000256" key="2">
    <source>
        <dbReference type="ARBA" id="ARBA00022475"/>
    </source>
</evidence>
<feature type="domain" description="EamA" evidence="7">
    <location>
        <begin position="227"/>
        <end position="371"/>
    </location>
</feature>
<reference evidence="8 9" key="1">
    <citation type="submission" date="2016-09" db="EMBL/GenBank/DDBJ databases">
        <title>Extensive genetic diversity and differential bi-allelic expression allows diatom success in the polar Southern Ocean.</title>
        <authorList>
            <consortium name="DOE Joint Genome Institute"/>
            <person name="Mock T."/>
            <person name="Otillar R.P."/>
            <person name="Strauss J."/>
            <person name="Dupont C."/>
            <person name="Frickenhaus S."/>
            <person name="Maumus F."/>
            <person name="Mcmullan M."/>
            <person name="Sanges R."/>
            <person name="Schmutz J."/>
            <person name="Toseland A."/>
            <person name="Valas R."/>
            <person name="Veluchamy A."/>
            <person name="Ward B.J."/>
            <person name="Allen A."/>
            <person name="Barry K."/>
            <person name="Falciatore A."/>
            <person name="Ferrante M."/>
            <person name="Fortunato A.E."/>
            <person name="Gloeckner G."/>
            <person name="Gruber A."/>
            <person name="Hipkin R."/>
            <person name="Janech M."/>
            <person name="Kroth P."/>
            <person name="Leese F."/>
            <person name="Lindquist E."/>
            <person name="Lyon B.R."/>
            <person name="Martin J."/>
            <person name="Mayer C."/>
            <person name="Parker M."/>
            <person name="Quesneville H."/>
            <person name="Raymond J."/>
            <person name="Uhlig C."/>
            <person name="Valentin K.U."/>
            <person name="Worden A.Z."/>
            <person name="Armbrust E.V."/>
            <person name="Bowler C."/>
            <person name="Green B."/>
            <person name="Moulton V."/>
            <person name="Van Oosterhout C."/>
            <person name="Grigoriev I."/>
        </authorList>
    </citation>
    <scope>NUCLEOTIDE SEQUENCE [LARGE SCALE GENOMIC DNA]</scope>
    <source>
        <strain evidence="8 9">CCMP1102</strain>
    </source>
</reference>
<comment type="subcellular location">
    <subcellularLocation>
        <location evidence="1">Cell membrane</location>
        <topology evidence="1">Multi-pass membrane protein</topology>
    </subcellularLocation>
</comment>
<protein>
    <recommendedName>
        <fullName evidence="7">EamA domain-containing protein</fullName>
    </recommendedName>
</protein>
<feature type="transmembrane region" description="Helical" evidence="6">
    <location>
        <begin position="223"/>
        <end position="244"/>
    </location>
</feature>
<keyword evidence="3 6" id="KW-0812">Transmembrane</keyword>
<dbReference type="AlphaFoldDB" id="A0A1E7FD72"/>
<dbReference type="InterPro" id="IPR037185">
    <property type="entry name" value="EmrE-like"/>
</dbReference>
<dbReference type="EMBL" id="KV784359">
    <property type="protein sequence ID" value="OEU15763.1"/>
    <property type="molecule type" value="Genomic_DNA"/>
</dbReference>
<evidence type="ECO:0000256" key="1">
    <source>
        <dbReference type="ARBA" id="ARBA00004651"/>
    </source>
</evidence>
<dbReference type="Proteomes" id="UP000095751">
    <property type="component" value="Unassembled WGS sequence"/>
</dbReference>
<dbReference type="PANTHER" id="PTHR42920:SF5">
    <property type="entry name" value="EAMA DOMAIN-CONTAINING PROTEIN"/>
    <property type="match status" value="1"/>
</dbReference>
<evidence type="ECO:0000313" key="9">
    <source>
        <dbReference type="Proteomes" id="UP000095751"/>
    </source>
</evidence>
<feature type="transmembrane region" description="Helical" evidence="6">
    <location>
        <begin position="192"/>
        <end position="211"/>
    </location>
</feature>
<keyword evidence="4 6" id="KW-1133">Transmembrane helix</keyword>
<dbReference type="OrthoDB" id="2017960at2759"/>
<dbReference type="InParanoid" id="A0A1E7FD72"/>
<dbReference type="KEGG" id="fcy:FRACYDRAFT_209199"/>
<keyword evidence="2" id="KW-1003">Cell membrane</keyword>
<evidence type="ECO:0000259" key="7">
    <source>
        <dbReference type="Pfam" id="PF00892"/>
    </source>
</evidence>